<accession>A0A173QVT8</accession>
<proteinExistence type="inferred from homology"/>
<dbReference type="PIRSF" id="PIRSF016636">
    <property type="entry name" value="AlgI_DltB"/>
    <property type="match status" value="1"/>
</dbReference>
<evidence type="ECO:0000313" key="10">
    <source>
        <dbReference type="EMBL" id="MTK21300.1"/>
    </source>
</evidence>
<keyword evidence="3 9" id="KW-1003">Cell membrane</keyword>
<dbReference type="PANTHER" id="PTHR13285:SF23">
    <property type="entry name" value="TEICHOIC ACID D-ALANYLTRANSFERASE"/>
    <property type="match status" value="1"/>
</dbReference>
<evidence type="ECO:0000256" key="5">
    <source>
        <dbReference type="ARBA" id="ARBA00022692"/>
    </source>
</evidence>
<evidence type="ECO:0000256" key="8">
    <source>
        <dbReference type="ARBA" id="ARBA00023315"/>
    </source>
</evidence>
<dbReference type="AlphaFoldDB" id="A0A173QVT8"/>
<dbReference type="GO" id="GO:0005886">
    <property type="term" value="C:plasma membrane"/>
    <property type="evidence" value="ECO:0007669"/>
    <property type="project" value="UniProtKB-SubCell"/>
</dbReference>
<dbReference type="PIRSF" id="PIRSF500217">
    <property type="entry name" value="AlgI"/>
    <property type="match status" value="1"/>
</dbReference>
<dbReference type="RefSeq" id="WP_006784210.1">
    <property type="nucleotide sequence ID" value="NZ_CABJBH010000005.1"/>
</dbReference>
<dbReference type="OrthoDB" id="9805788at2"/>
<reference evidence="10 11" key="1">
    <citation type="journal article" date="2019" name="Nat. Med.">
        <title>A library of human gut bacterial isolates paired with longitudinal multiomics data enables mechanistic microbiome research.</title>
        <authorList>
            <person name="Poyet M."/>
            <person name="Groussin M."/>
            <person name="Gibbons S.M."/>
            <person name="Avila-Pacheco J."/>
            <person name="Jiang X."/>
            <person name="Kearney S.M."/>
            <person name="Perrotta A.R."/>
            <person name="Berdy B."/>
            <person name="Zhao S."/>
            <person name="Lieberman T.D."/>
            <person name="Swanson P.K."/>
            <person name="Smith M."/>
            <person name="Roesemann S."/>
            <person name="Alexander J.E."/>
            <person name="Rich S.A."/>
            <person name="Livny J."/>
            <person name="Vlamakis H."/>
            <person name="Clish C."/>
            <person name="Bullock K."/>
            <person name="Deik A."/>
            <person name="Scott J."/>
            <person name="Pierce K.A."/>
            <person name="Xavier R.J."/>
            <person name="Alm E.J."/>
        </authorList>
    </citation>
    <scope>NUCLEOTIDE SEQUENCE [LARGE SCALE GENOMIC DNA]</scope>
    <source>
        <strain evidence="10 11">BIOML-A198</strain>
    </source>
</reference>
<dbReference type="InterPro" id="IPR028362">
    <property type="entry name" value="AlgI"/>
</dbReference>
<evidence type="ECO:0000256" key="6">
    <source>
        <dbReference type="ARBA" id="ARBA00022989"/>
    </source>
</evidence>
<dbReference type="GeneID" id="60057272"/>
<dbReference type="Proteomes" id="UP000487649">
    <property type="component" value="Unassembled WGS sequence"/>
</dbReference>
<keyword evidence="6" id="KW-1133">Transmembrane helix</keyword>
<protein>
    <submittedName>
        <fullName evidence="10">MBOAT family protein</fullName>
    </submittedName>
</protein>
<dbReference type="InterPro" id="IPR004299">
    <property type="entry name" value="MBOAT_fam"/>
</dbReference>
<keyword evidence="4 9" id="KW-0808">Transferase</keyword>
<evidence type="ECO:0000256" key="3">
    <source>
        <dbReference type="ARBA" id="ARBA00022475"/>
    </source>
</evidence>
<dbReference type="GO" id="GO:0016746">
    <property type="term" value="F:acyltransferase activity"/>
    <property type="evidence" value="ECO:0007669"/>
    <property type="project" value="UniProtKB-KW"/>
</dbReference>
<name>A0A173QVT8_9FIRM</name>
<evidence type="ECO:0000256" key="2">
    <source>
        <dbReference type="ARBA" id="ARBA00010323"/>
    </source>
</evidence>
<evidence type="ECO:0000256" key="7">
    <source>
        <dbReference type="ARBA" id="ARBA00023136"/>
    </source>
</evidence>
<dbReference type="InterPro" id="IPR024194">
    <property type="entry name" value="Ac/AlaTfrase_AlgI/DltB"/>
</dbReference>
<dbReference type="Pfam" id="PF03062">
    <property type="entry name" value="MBOAT"/>
    <property type="match status" value="1"/>
</dbReference>
<dbReference type="InterPro" id="IPR051085">
    <property type="entry name" value="MB_O-acyltransferase"/>
</dbReference>
<evidence type="ECO:0000256" key="4">
    <source>
        <dbReference type="ARBA" id="ARBA00022679"/>
    </source>
</evidence>
<comment type="similarity">
    <text evidence="2 9">Belongs to the membrane-bound acyltransferase family.</text>
</comment>
<keyword evidence="8 9" id="KW-0012">Acyltransferase</keyword>
<evidence type="ECO:0000256" key="9">
    <source>
        <dbReference type="PIRNR" id="PIRNR016636"/>
    </source>
</evidence>
<comment type="subcellular location">
    <subcellularLocation>
        <location evidence="1">Cell membrane</location>
        <topology evidence="1">Multi-pass membrane protein</topology>
    </subcellularLocation>
</comment>
<dbReference type="GO" id="GO:0042121">
    <property type="term" value="P:alginic acid biosynthetic process"/>
    <property type="evidence" value="ECO:0007669"/>
    <property type="project" value="InterPro"/>
</dbReference>
<gene>
    <name evidence="10" type="ORF">GMA92_07690</name>
</gene>
<dbReference type="EMBL" id="WMQE01000014">
    <property type="protein sequence ID" value="MTK21300.1"/>
    <property type="molecule type" value="Genomic_DNA"/>
</dbReference>
<dbReference type="PANTHER" id="PTHR13285">
    <property type="entry name" value="ACYLTRANSFERASE"/>
    <property type="match status" value="1"/>
</dbReference>
<evidence type="ECO:0000313" key="11">
    <source>
        <dbReference type="Proteomes" id="UP000487649"/>
    </source>
</evidence>
<keyword evidence="7 9" id="KW-0472">Membrane</keyword>
<comment type="caution">
    <text evidence="10">The sequence shown here is derived from an EMBL/GenBank/DDBJ whole genome shotgun (WGS) entry which is preliminary data.</text>
</comment>
<keyword evidence="5" id="KW-0812">Transmembrane</keyword>
<organism evidence="10 11">
    <name type="scientific">Turicibacter sanguinis</name>
    <dbReference type="NCBI Taxonomy" id="154288"/>
    <lineage>
        <taxon>Bacteria</taxon>
        <taxon>Bacillati</taxon>
        <taxon>Bacillota</taxon>
        <taxon>Erysipelotrichia</taxon>
        <taxon>Erysipelotrichales</taxon>
        <taxon>Turicibacteraceae</taxon>
        <taxon>Turicibacter</taxon>
    </lineage>
</organism>
<sequence>MVFSSFTFLFCFFPLIIGIYFLSKNRVYRNLVLLIGSLIFYAWGEPIYVLLMILSTMNDFYHAEWVGRCLQRKDNTGAKKALISSVIINLVVLFFFKYCDFMIENINFIFHLNLQPFNLPLPIGISFYTFQSMSYTIDVYRGRVKVQESFLRLATYVALFPQLIAGPIVRYSTIEKELSSRQETLENVSNGLRRFIVGLMKKVLISNKLGLLATQIQVLHQNELSLIISWIGIIAYALHIYYDFSGYSDMAIGLGKMFGFHFLENFNYPYISKSMTEFWRRWHISLGSWFRDYVYIPLGGNRGTVLKHIRNILIVWFLTGFWHGASWNFILWGLYFGVILIIEKYVLLKWLERLPSLIQHIYAIVLFLIGWVIFSFTNLVQLGAYLKSMFDFKVLMKWDIFLMLDIQYYWPYLVVGLVGATPLIAKLARKFLKQGEVTKLIGDLGLGMLFVLCVMSLLDSTFNPFIYFRF</sequence>
<evidence type="ECO:0000256" key="1">
    <source>
        <dbReference type="ARBA" id="ARBA00004651"/>
    </source>
</evidence>